<dbReference type="PANTHER" id="PTHR45770">
    <property type="entry name" value="ATP-DEPENDENT 6-PHOSPHOFRUCTOKINASE 1"/>
    <property type="match status" value="1"/>
</dbReference>
<reference evidence="8 9" key="1">
    <citation type="submission" date="2018-03" db="EMBL/GenBank/DDBJ databases">
        <title>Genomic Encyclopedia of Type Strains, Phase III (KMG-III): the genomes of soil and plant-associated and newly described type strains.</title>
        <authorList>
            <person name="Whitman W."/>
        </authorList>
    </citation>
    <scope>NUCLEOTIDE SEQUENCE [LARGE SCALE GENOMIC DNA]</scope>
    <source>
        <strain evidence="8 9">CGMCC 1.07653</strain>
    </source>
</reference>
<organism evidence="8 9">
    <name type="scientific">Salsuginibacillus halophilus</name>
    <dbReference type="NCBI Taxonomy" id="517424"/>
    <lineage>
        <taxon>Bacteria</taxon>
        <taxon>Bacillati</taxon>
        <taxon>Bacillota</taxon>
        <taxon>Bacilli</taxon>
        <taxon>Bacillales</taxon>
        <taxon>Bacillaceae</taxon>
        <taxon>Salsuginibacillus</taxon>
    </lineage>
</organism>
<dbReference type="RefSeq" id="WP_106588225.1">
    <property type="nucleotide sequence ID" value="NZ_PYAV01000005.1"/>
</dbReference>
<dbReference type="PRINTS" id="PR00476">
    <property type="entry name" value="PHFRCTKINASE"/>
</dbReference>
<dbReference type="EMBL" id="PYAV01000005">
    <property type="protein sequence ID" value="PSL46888.1"/>
    <property type="molecule type" value="Genomic_DNA"/>
</dbReference>
<evidence type="ECO:0000313" key="9">
    <source>
        <dbReference type="Proteomes" id="UP000242310"/>
    </source>
</evidence>
<keyword evidence="5" id="KW-0460">Magnesium</keyword>
<dbReference type="Gene3D" id="3.40.50.460">
    <property type="entry name" value="Phosphofructokinase domain"/>
    <property type="match status" value="1"/>
</dbReference>
<dbReference type="Gene3D" id="3.40.50.450">
    <property type="match status" value="1"/>
</dbReference>
<evidence type="ECO:0000256" key="3">
    <source>
        <dbReference type="ARBA" id="ARBA00022723"/>
    </source>
</evidence>
<name>A0A2P8HKY5_9BACI</name>
<accession>A0A2P8HKY5</accession>
<proteinExistence type="inferred from homology"/>
<dbReference type="InterPro" id="IPR022953">
    <property type="entry name" value="ATP_PFK"/>
</dbReference>
<keyword evidence="9" id="KW-1185">Reference proteome</keyword>
<dbReference type="Proteomes" id="UP000242310">
    <property type="component" value="Unassembled WGS sequence"/>
</dbReference>
<evidence type="ECO:0000256" key="1">
    <source>
        <dbReference type="ARBA" id="ARBA00001946"/>
    </source>
</evidence>
<dbReference type="InterPro" id="IPR050929">
    <property type="entry name" value="PFKA"/>
</dbReference>
<evidence type="ECO:0000256" key="6">
    <source>
        <dbReference type="ARBA" id="ARBA00038478"/>
    </source>
</evidence>
<dbReference type="GO" id="GO:0003872">
    <property type="term" value="F:6-phosphofructokinase activity"/>
    <property type="evidence" value="ECO:0007669"/>
    <property type="project" value="InterPro"/>
</dbReference>
<gene>
    <name evidence="8" type="ORF">B0H94_10538</name>
</gene>
<comment type="similarity">
    <text evidence="6">Belongs to the phosphofructokinase type A (PFKA) family.</text>
</comment>
<comment type="caution">
    <text evidence="8">The sequence shown here is derived from an EMBL/GenBank/DDBJ whole genome shotgun (WGS) entry which is preliminary data.</text>
</comment>
<dbReference type="GO" id="GO:0046872">
    <property type="term" value="F:metal ion binding"/>
    <property type="evidence" value="ECO:0007669"/>
    <property type="project" value="UniProtKB-KW"/>
</dbReference>
<keyword evidence="4 8" id="KW-0418">Kinase</keyword>
<dbReference type="InterPro" id="IPR035966">
    <property type="entry name" value="PKF_sf"/>
</dbReference>
<evidence type="ECO:0000256" key="5">
    <source>
        <dbReference type="ARBA" id="ARBA00022842"/>
    </source>
</evidence>
<keyword evidence="3" id="KW-0479">Metal-binding</keyword>
<dbReference type="InterPro" id="IPR000023">
    <property type="entry name" value="Phosphofructokinase_dom"/>
</dbReference>
<dbReference type="PIRSF" id="PIRSF036483">
    <property type="entry name" value="PFK_XF0274"/>
    <property type="match status" value="1"/>
</dbReference>
<dbReference type="OrthoDB" id="9802503at2"/>
<evidence type="ECO:0000259" key="7">
    <source>
        <dbReference type="Pfam" id="PF00365"/>
    </source>
</evidence>
<evidence type="ECO:0000313" key="8">
    <source>
        <dbReference type="EMBL" id="PSL46888.1"/>
    </source>
</evidence>
<dbReference type="UniPathway" id="UPA00109">
    <property type="reaction ID" value="UER00182"/>
</dbReference>
<evidence type="ECO:0000256" key="4">
    <source>
        <dbReference type="ARBA" id="ARBA00022777"/>
    </source>
</evidence>
<keyword evidence="2" id="KW-0808">Transferase</keyword>
<dbReference type="GO" id="GO:0006002">
    <property type="term" value="P:fructose 6-phosphate metabolic process"/>
    <property type="evidence" value="ECO:0007669"/>
    <property type="project" value="InterPro"/>
</dbReference>
<sequence>MGKIAIGQAGGPTAVFNSSLAGFIEDVEEEVYFVFGGYEGLVMNHIKKASPDDLARVQAARGVPGAMLGSGRYPFDENGINEALKHLKQHGIDTLVFAGGDGTMAALQRLEETAADEGAPLNVIGIPKTVDNDLGATDHAPGFGSAARFVASTVRDVSRDLQAMKNFEQVRVLETMGRNAGWLAQASLHAGRWPQDGPQYIGVPERAMHLGDVLAAVERGLQSFGTATVVVSEGAAFQSGEQVERSHVNGRVVLGGISSLVKEKIEQHLGVTARAELLGMQQRSASSLISQQDEREAYDAGRLAAQWAQEGLSGQMVALERRESGTYHVDLVPKALTDVVNAGERKLPEAFIEEPEQYRRWLTPIIGGPLSDYPAPLKRSEGNVIHKN</sequence>
<dbReference type="AlphaFoldDB" id="A0A2P8HKY5"/>
<dbReference type="Pfam" id="PF00365">
    <property type="entry name" value="PFK"/>
    <property type="match status" value="1"/>
</dbReference>
<feature type="domain" description="Phosphofructokinase" evidence="7">
    <location>
        <begin position="3"/>
        <end position="287"/>
    </location>
</feature>
<evidence type="ECO:0000256" key="2">
    <source>
        <dbReference type="ARBA" id="ARBA00022679"/>
    </source>
</evidence>
<comment type="cofactor">
    <cofactor evidence="1">
        <name>Mg(2+)</name>
        <dbReference type="ChEBI" id="CHEBI:18420"/>
    </cofactor>
</comment>
<dbReference type="SUPFAM" id="SSF53784">
    <property type="entry name" value="Phosphofructokinase"/>
    <property type="match status" value="1"/>
</dbReference>
<dbReference type="NCBIfam" id="NF010675">
    <property type="entry name" value="PRK14072.1"/>
    <property type="match status" value="1"/>
</dbReference>
<protein>
    <submittedName>
        <fullName evidence="8">6-phosphofructokinase 1</fullName>
    </submittedName>
</protein>